<keyword evidence="2 4" id="KW-0732">Signal</keyword>
<dbReference type="Pfam" id="PF13144">
    <property type="entry name" value="ChapFlgA"/>
    <property type="match status" value="1"/>
</dbReference>
<dbReference type="AlphaFoldDB" id="A0A1H8LQK4"/>
<dbReference type="InterPro" id="IPR039246">
    <property type="entry name" value="Flagellar_FlgA"/>
</dbReference>
<keyword evidence="6" id="KW-0282">Flagellum</keyword>
<dbReference type="PANTHER" id="PTHR36307:SF1">
    <property type="entry name" value="FLAGELLA BASAL BODY P-RING FORMATION PROTEIN FLGA"/>
    <property type="match status" value="1"/>
</dbReference>
<feature type="chain" id="PRO_5011332120" description="Flagella basal body P-ring formation protein FlgA" evidence="4">
    <location>
        <begin position="19"/>
        <end position="139"/>
    </location>
</feature>
<evidence type="ECO:0000313" key="6">
    <source>
        <dbReference type="EMBL" id="SEO07364.1"/>
    </source>
</evidence>
<accession>A0A1H8LQK4</accession>
<evidence type="ECO:0000256" key="2">
    <source>
        <dbReference type="ARBA" id="ARBA00022729"/>
    </source>
</evidence>
<dbReference type="InterPro" id="IPR013974">
    <property type="entry name" value="SAF"/>
</dbReference>
<dbReference type="SMART" id="SM00858">
    <property type="entry name" value="SAF"/>
    <property type="match status" value="1"/>
</dbReference>
<keyword evidence="7" id="KW-1185">Reference proteome</keyword>
<dbReference type="RefSeq" id="WP_093114810.1">
    <property type="nucleotide sequence ID" value="NZ_FODS01000001.1"/>
</dbReference>
<proteinExistence type="inferred from homology"/>
<dbReference type="EMBL" id="FODS01000001">
    <property type="protein sequence ID" value="SEO07364.1"/>
    <property type="molecule type" value="Genomic_DNA"/>
</dbReference>
<comment type="subcellular location">
    <subcellularLocation>
        <location evidence="1 4">Periplasm</location>
    </subcellularLocation>
</comment>
<name>A0A1H8LQK4_9RHOB</name>
<comment type="similarity">
    <text evidence="4">Belongs to the FlgA family.</text>
</comment>
<evidence type="ECO:0000256" key="3">
    <source>
        <dbReference type="ARBA" id="ARBA00022764"/>
    </source>
</evidence>
<evidence type="ECO:0000256" key="4">
    <source>
        <dbReference type="RuleBase" id="RU362063"/>
    </source>
</evidence>
<feature type="domain" description="SAF" evidence="5">
    <location>
        <begin position="18"/>
        <end position="76"/>
    </location>
</feature>
<dbReference type="Gene3D" id="3.90.1210.10">
    <property type="entry name" value="Antifreeze-like/N-acetylneuraminic acid synthase C-terminal domain"/>
    <property type="match status" value="1"/>
</dbReference>
<reference evidence="6 7" key="1">
    <citation type="submission" date="2016-10" db="EMBL/GenBank/DDBJ databases">
        <authorList>
            <person name="de Groot N.N."/>
        </authorList>
    </citation>
    <scope>NUCLEOTIDE SEQUENCE [LARGE SCALE GENOMIC DNA]</scope>
    <source>
        <strain evidence="6 7">DSM 27842</strain>
    </source>
</reference>
<organism evidence="6 7">
    <name type="scientific">Salinihabitans flavidus</name>
    <dbReference type="NCBI Taxonomy" id="569882"/>
    <lineage>
        <taxon>Bacteria</taxon>
        <taxon>Pseudomonadati</taxon>
        <taxon>Pseudomonadota</taxon>
        <taxon>Alphaproteobacteria</taxon>
        <taxon>Rhodobacterales</taxon>
        <taxon>Roseobacteraceae</taxon>
        <taxon>Salinihabitans</taxon>
    </lineage>
</organism>
<keyword evidence="6" id="KW-0969">Cilium</keyword>
<keyword evidence="6" id="KW-0966">Cell projection</keyword>
<dbReference type="STRING" id="569882.SAMN04490248_101249"/>
<keyword evidence="3 4" id="KW-0574">Periplasm</keyword>
<dbReference type="OrthoDB" id="7619725at2"/>
<dbReference type="GO" id="GO:0042597">
    <property type="term" value="C:periplasmic space"/>
    <property type="evidence" value="ECO:0007669"/>
    <property type="project" value="UniProtKB-SubCell"/>
</dbReference>
<protein>
    <recommendedName>
        <fullName evidence="4">Flagella basal body P-ring formation protein FlgA</fullName>
    </recommendedName>
</protein>
<dbReference type="CDD" id="cd11614">
    <property type="entry name" value="SAF_CpaB_FlgA_like"/>
    <property type="match status" value="1"/>
</dbReference>
<dbReference type="NCBIfam" id="TIGR03170">
    <property type="entry name" value="flgA_cterm"/>
    <property type="match status" value="1"/>
</dbReference>
<evidence type="ECO:0000256" key="1">
    <source>
        <dbReference type="ARBA" id="ARBA00004418"/>
    </source>
</evidence>
<comment type="function">
    <text evidence="4">Involved in the assembly process of the P-ring formation. It may associate with FlgF on the rod constituting a structure essential for the P-ring assembly or may act as a modulator protein for the P-ring assembly.</text>
</comment>
<dbReference type="InterPro" id="IPR017585">
    <property type="entry name" value="SAF_FlgA"/>
</dbReference>
<dbReference type="Gene3D" id="2.30.30.760">
    <property type="match status" value="1"/>
</dbReference>
<gene>
    <name evidence="6" type="ORF">SAMN04490248_101249</name>
</gene>
<sequence length="139" mass="15026">MLRQASLILMLLATTTYADTVVSAQIIRPRTIITADDIRIQEASIAGGIDDPSEVIGKEARVAIYPGRPIRPGDIGAPALIDRNQIVTLLYERNGLLISTEGRSLTRAAAEESVRVMNLSSRTTVIGFLLPDGRVKVSQ</sequence>
<dbReference type="GO" id="GO:0044780">
    <property type="term" value="P:bacterial-type flagellum assembly"/>
    <property type="evidence" value="ECO:0007669"/>
    <property type="project" value="InterPro"/>
</dbReference>
<keyword evidence="4" id="KW-1005">Bacterial flagellum biogenesis</keyword>
<dbReference type="Proteomes" id="UP000198893">
    <property type="component" value="Unassembled WGS sequence"/>
</dbReference>
<feature type="signal peptide" evidence="4">
    <location>
        <begin position="1"/>
        <end position="18"/>
    </location>
</feature>
<dbReference type="PANTHER" id="PTHR36307">
    <property type="entry name" value="FLAGELLA BASAL BODY P-RING FORMATION PROTEIN FLGA"/>
    <property type="match status" value="1"/>
</dbReference>
<evidence type="ECO:0000259" key="5">
    <source>
        <dbReference type="SMART" id="SM00858"/>
    </source>
</evidence>
<evidence type="ECO:0000313" key="7">
    <source>
        <dbReference type="Proteomes" id="UP000198893"/>
    </source>
</evidence>